<keyword evidence="3" id="KW-1185">Reference proteome</keyword>
<dbReference type="Proteomes" id="UP000191988">
    <property type="component" value="Unassembled WGS sequence"/>
</dbReference>
<keyword evidence="1" id="KW-0472">Membrane</keyword>
<dbReference type="AlphaFoldDB" id="A0A1S7S0V4"/>
<accession>A0A1S7S0V4</accession>
<keyword evidence="1" id="KW-0812">Transmembrane</keyword>
<dbReference type="EMBL" id="FBWK01000052">
    <property type="protein sequence ID" value="CUX60191.1"/>
    <property type="molecule type" value="Genomic_DNA"/>
</dbReference>
<evidence type="ECO:0000313" key="2">
    <source>
        <dbReference type="EMBL" id="CUX60191.1"/>
    </source>
</evidence>
<keyword evidence="1" id="KW-1133">Transmembrane helix</keyword>
<organism evidence="2 3">
    <name type="scientific">Agrobacterium tomkonis CFBP 6623</name>
    <dbReference type="NCBI Taxonomy" id="1183432"/>
    <lineage>
        <taxon>Bacteria</taxon>
        <taxon>Pseudomonadati</taxon>
        <taxon>Pseudomonadota</taxon>
        <taxon>Alphaproteobacteria</taxon>
        <taxon>Hyphomicrobiales</taxon>
        <taxon>Rhizobiaceae</taxon>
        <taxon>Rhizobium/Agrobacterium group</taxon>
        <taxon>Agrobacterium</taxon>
        <taxon>Agrobacterium tumefaciens complex</taxon>
    </lineage>
</organism>
<evidence type="ECO:0000256" key="1">
    <source>
        <dbReference type="SAM" id="Phobius"/>
    </source>
</evidence>
<evidence type="ECO:0000313" key="3">
    <source>
        <dbReference type="Proteomes" id="UP000191988"/>
    </source>
</evidence>
<feature type="transmembrane region" description="Helical" evidence="1">
    <location>
        <begin position="14"/>
        <end position="34"/>
    </location>
</feature>
<name>A0A1S7S0V4_9HYPH</name>
<proteinExistence type="predicted"/>
<reference evidence="3" key="1">
    <citation type="submission" date="2016-01" db="EMBL/GenBank/DDBJ databases">
        <authorList>
            <person name="Regsiter A."/>
            <person name="william w."/>
        </authorList>
    </citation>
    <scope>NUCLEOTIDE SEQUENCE [LARGE SCALE GENOMIC DNA]</scope>
    <source>
        <strain evidence="3">CFBP 6623</strain>
    </source>
</reference>
<sequence length="35" mass="3933">MRLCRAAMRLLGRYIHPIIVFAVLLAGPATILLLR</sequence>
<gene>
    <name evidence="2" type="ORF">AGR3A_Lc160153</name>
</gene>
<protein>
    <submittedName>
        <fullName evidence="2">Uncharacterized protein</fullName>
    </submittedName>
</protein>